<reference evidence="1 3" key="1">
    <citation type="journal article" date="2018" name="IMA Fungus">
        <title>IMA Genome-F 9: Draft genome sequence of Annulohypoxylon stygium, Aspergillus mulundensis, Berkeleyomyces basicola (syn. Thielaviopsis basicola), Ceratocystis smalleyi, two Cercospora beticola strains, Coleophoma cylindrospora, Fusarium fracticaudum, Phialophora cf. hyalina, and Morchella septimelata.</title>
        <authorList>
            <person name="Wingfield B.D."/>
            <person name="Bills G.F."/>
            <person name="Dong Y."/>
            <person name="Huang W."/>
            <person name="Nel W.J."/>
            <person name="Swalarsk-Parry B.S."/>
            <person name="Vaghefi N."/>
            <person name="Wilken P.M."/>
            <person name="An Z."/>
            <person name="de Beer Z.W."/>
            <person name="De Vos L."/>
            <person name="Chen L."/>
            <person name="Duong T.A."/>
            <person name="Gao Y."/>
            <person name="Hammerbacher A."/>
            <person name="Kikkert J.R."/>
            <person name="Li Y."/>
            <person name="Li H."/>
            <person name="Li K."/>
            <person name="Li Q."/>
            <person name="Liu X."/>
            <person name="Ma X."/>
            <person name="Naidoo K."/>
            <person name="Pethybridge S.J."/>
            <person name="Sun J."/>
            <person name="Steenkamp E.T."/>
            <person name="van der Nest M.A."/>
            <person name="van Wyk S."/>
            <person name="Wingfield M.J."/>
            <person name="Xiong C."/>
            <person name="Yue Q."/>
            <person name="Zhang X."/>
        </authorList>
    </citation>
    <scope>NUCLEOTIDE SEQUENCE [LARGE SCALE GENOMIC DNA]</scope>
    <source>
        <strain evidence="1 3">BP 5553</strain>
    </source>
</reference>
<dbReference type="AlphaFoldDB" id="A0A370TB94"/>
<name>A0A370TB94_9HELO</name>
<evidence type="ECO:0000313" key="1">
    <source>
        <dbReference type="EMBL" id="RDL31204.1"/>
    </source>
</evidence>
<gene>
    <name evidence="2" type="ORF">BP5553_09768</name>
    <name evidence="1" type="ORF">BP5553_09993</name>
</gene>
<keyword evidence="3" id="KW-1185">Reference proteome</keyword>
<dbReference type="Proteomes" id="UP000254866">
    <property type="component" value="Unassembled WGS sequence"/>
</dbReference>
<dbReference type="GeneID" id="43602617"/>
<comment type="caution">
    <text evidence="1">The sequence shown here is derived from an EMBL/GenBank/DDBJ whole genome shotgun (WGS) entry which is preliminary data.</text>
</comment>
<organism evidence="1 3">
    <name type="scientific">Venustampulla echinocandica</name>
    <dbReference type="NCBI Taxonomy" id="2656787"/>
    <lineage>
        <taxon>Eukaryota</taxon>
        <taxon>Fungi</taxon>
        <taxon>Dikarya</taxon>
        <taxon>Ascomycota</taxon>
        <taxon>Pezizomycotina</taxon>
        <taxon>Leotiomycetes</taxon>
        <taxon>Helotiales</taxon>
        <taxon>Pleuroascaceae</taxon>
        <taxon>Venustampulla</taxon>
    </lineage>
</organism>
<accession>A0A370TB94</accession>
<dbReference type="EMBL" id="NPIC01000013">
    <property type="protein sequence ID" value="RDL31204.1"/>
    <property type="molecule type" value="Genomic_DNA"/>
</dbReference>
<protein>
    <submittedName>
        <fullName evidence="1">Uncharacterized protein</fullName>
    </submittedName>
</protein>
<sequence length="207" mass="23888">MSNTAAPIPEELLRNSSLSLDDKQYLYQEAETKYPVIPLPDVLLFPDNSFSEPTTSMQDNENIPKIFTNPSLDGLRVSELFYGTRLPWYPKTSKSGVGYCLSALGYLESLDLTIKTLMYNVQYSYSSTYQPHNKLTRSEFLNNVPCIRTTFRCSGVKVCTHHHESLLDPHTEWDIDAWDRKAERMSAVQRLFMEEYHPVDTYKPTLE</sequence>
<proteinExistence type="predicted"/>
<evidence type="ECO:0000313" key="3">
    <source>
        <dbReference type="Proteomes" id="UP000254866"/>
    </source>
</evidence>
<dbReference type="EMBL" id="NPIC01000012">
    <property type="protein sequence ID" value="RDL31559.1"/>
    <property type="molecule type" value="Genomic_DNA"/>
</dbReference>
<dbReference type="RefSeq" id="XP_031865690.1">
    <property type="nucleotide sequence ID" value="XM_032018391.1"/>
</dbReference>
<evidence type="ECO:0000313" key="2">
    <source>
        <dbReference type="EMBL" id="RDL31559.1"/>
    </source>
</evidence>